<sequence>MANSLQEEYQKLVKMNYSELVTYLNNKYGSVPGSYFRTPTCKSKNPKITRSMEGSEIHHVGEDNYPNLSTTDYALVAPWEEQLPDRLVYCNLLEHTLLHTLISEKYGTVQPYFAFKAQLVQDIINDYEFQKDWLKVVYSQMKDNKELLIELYDRVNAKSLLNL</sequence>
<evidence type="ECO:0000313" key="2">
    <source>
        <dbReference type="Proteomes" id="UP000516122"/>
    </source>
</evidence>
<dbReference type="EMBL" id="CP060804">
    <property type="protein sequence ID" value="QNP37528.1"/>
    <property type="molecule type" value="Genomic_DNA"/>
</dbReference>
<organism evidence="1 2">
    <name type="scientific">Enterococcus faecalis</name>
    <name type="common">Streptococcus faecalis</name>
    <dbReference type="NCBI Taxonomy" id="1351"/>
    <lineage>
        <taxon>Bacteria</taxon>
        <taxon>Bacillati</taxon>
        <taxon>Bacillota</taxon>
        <taxon>Bacilli</taxon>
        <taxon>Lactobacillales</taxon>
        <taxon>Enterococcaceae</taxon>
        <taxon>Enterococcus</taxon>
    </lineage>
</organism>
<reference evidence="1 2" key="1">
    <citation type="submission" date="2020-08" db="EMBL/GenBank/DDBJ databases">
        <title>Enterococcus faecalis SF28073 genome assembly.</title>
        <authorList>
            <person name="Duerkop B.A."/>
            <person name="Johnson C.N."/>
        </authorList>
    </citation>
    <scope>NUCLEOTIDE SEQUENCE [LARGE SCALE GENOMIC DNA]</scope>
    <source>
        <strain evidence="1 2">SF28073</strain>
    </source>
</reference>
<dbReference type="AlphaFoldDB" id="A0A7H0FNB2"/>
<gene>
    <name evidence="1" type="ORF">H9Q64_13850</name>
</gene>
<proteinExistence type="predicted"/>
<dbReference type="Proteomes" id="UP000516122">
    <property type="component" value="Chromosome"/>
</dbReference>
<accession>A0A7H0FNB2</accession>
<name>A0A7H0FNB2_ENTFL</name>
<dbReference type="RefSeq" id="WP_002383307.1">
    <property type="nucleotide sequence ID" value="NZ_CABGRP010000003.1"/>
</dbReference>
<protein>
    <submittedName>
        <fullName evidence="1">Uncharacterized protein</fullName>
    </submittedName>
</protein>
<evidence type="ECO:0000313" key="1">
    <source>
        <dbReference type="EMBL" id="QNP37528.1"/>
    </source>
</evidence>